<proteinExistence type="predicted"/>
<feature type="compositionally biased region" description="Low complexity" evidence="1">
    <location>
        <begin position="1"/>
        <end position="10"/>
    </location>
</feature>
<feature type="region of interest" description="Disordered" evidence="1">
    <location>
        <begin position="904"/>
        <end position="971"/>
    </location>
</feature>
<keyword evidence="3" id="KW-1185">Reference proteome</keyword>
<gene>
    <name evidence="2" type="ORF">M430DRAFT_22187</name>
</gene>
<reference evidence="2 3" key="1">
    <citation type="journal article" date="2018" name="New Phytol.">
        <title>Comparative genomics and transcriptomics depict ericoid mycorrhizal fungi as versatile saprotrophs and plant mutualists.</title>
        <authorList>
            <person name="Martino E."/>
            <person name="Morin E."/>
            <person name="Grelet G.A."/>
            <person name="Kuo A."/>
            <person name="Kohler A."/>
            <person name="Daghino S."/>
            <person name="Barry K.W."/>
            <person name="Cichocki N."/>
            <person name="Clum A."/>
            <person name="Dockter R.B."/>
            <person name="Hainaut M."/>
            <person name="Kuo R.C."/>
            <person name="LaButti K."/>
            <person name="Lindahl B.D."/>
            <person name="Lindquist E.A."/>
            <person name="Lipzen A."/>
            <person name="Khouja H.R."/>
            <person name="Magnuson J."/>
            <person name="Murat C."/>
            <person name="Ohm R.A."/>
            <person name="Singer S.W."/>
            <person name="Spatafora J.W."/>
            <person name="Wang M."/>
            <person name="Veneault-Fourrey C."/>
            <person name="Henrissat B."/>
            <person name="Grigoriev I.V."/>
            <person name="Martin F.M."/>
            <person name="Perotto S."/>
        </authorList>
    </citation>
    <scope>NUCLEOTIDE SEQUENCE [LARGE SCALE GENOMIC DNA]</scope>
    <source>
        <strain evidence="2 3">ATCC 22711</strain>
    </source>
</reference>
<feature type="compositionally biased region" description="Basic and acidic residues" evidence="1">
    <location>
        <begin position="483"/>
        <end position="502"/>
    </location>
</feature>
<feature type="region of interest" description="Disordered" evidence="1">
    <location>
        <begin position="841"/>
        <end position="869"/>
    </location>
</feature>
<feature type="region of interest" description="Disordered" evidence="1">
    <location>
        <begin position="483"/>
        <end position="503"/>
    </location>
</feature>
<sequence length="971" mass="109317">MSGRNPFGSSAPGGGGGGSSFNDPSGGQDEDPESQYPDPTNTSRLNQPYFNNQGQRPQLGGFGGQLGVGSNQPTSSPNLYVNPANLTTPAAPQQPQYGLPPRAAPQYGSGAGNPYESSFGTGNPSQSGFGTGNPSQYGTGAGQPSPYDWGPTDLQQYQPPIRRRSPPYRSPYANNDDEQYQQYRQTLDNEWDARSRATSQPQGFGLGQGLGQPRGPQLSMQLRPRRRGPAGGQGGDASEPSFGPGIDGQRVPTHLAHFYNMIPARLRTREYWMNLVQSAENNAGLNSQQWINMTIQRLADPSTNVQELLGFVDLSQEWRNFLMDSSVFFSNSITPEVWANMIKHLYTCTPGEWYGHVSGILARRASGEEPNAPLTMFTPPTAGFGRFRSAAQPPQNYEGWDMTKKPFTGRWDQHPEFWGDFVDDGPRRPNETPSQTERRIRWSRSNMGIERRPRPGLPQIAPVTDPGRRAQILEERRIHSQALRRENDANLRKHNRMMDESNRNFNTAYRDDWRKKQKERRARNAQRRDEAYNWRAFFYRQINRPVPPKPEPPEDSDDDFLFDVDPPRRPKADAAEEDYSGGEEEQEEGEKGRNREPYRCSQCAKDRKPCSYRNKRFPCDRCVTIGEQDSCSSSKPGKARSGKKKNDPPPHRLRGPFIPSFVTPPRPEDLPEHVPFDPQRRGQPSIDDPSTRVGTKRKSPGEDYDEDYDEEMEDAQPSMNMMYPPARAQAREQRDFMGTYSNRPTGGFTAGPTGFNIGSSPYEFITEDLNDLYESRRVLGGLSYVVPLDFADLEEALQRQDSRLLELDPSYERILTVRDAEAYAAAVALRNAAGAILNTTEEEPPQATDPETGVPQQTTADPMESDMPSPHADLTAILEGTRMPDTEQQNQDWPGMPLWQQHTADQELQNANDAFRAGPMSQYESPAQDPNDVNDVPFNWEDTDFDDYLNYANSNAKEREERDQEEQDEEE</sequence>
<dbReference type="RefSeq" id="XP_024718026.1">
    <property type="nucleotide sequence ID" value="XM_024864650.1"/>
</dbReference>
<feature type="compositionally biased region" description="Basic and acidic residues" evidence="1">
    <location>
        <begin position="424"/>
        <end position="438"/>
    </location>
</feature>
<feature type="region of interest" description="Disordered" evidence="1">
    <location>
        <begin position="418"/>
        <end position="438"/>
    </location>
</feature>
<dbReference type="InParanoid" id="A0A2T3ATN6"/>
<feature type="region of interest" description="Disordered" evidence="1">
    <location>
        <begin position="190"/>
        <end position="249"/>
    </location>
</feature>
<feature type="compositionally biased region" description="Basic and acidic residues" evidence="1">
    <location>
        <begin position="565"/>
        <end position="574"/>
    </location>
</feature>
<feature type="region of interest" description="Disordered" evidence="1">
    <location>
        <begin position="1"/>
        <end position="176"/>
    </location>
</feature>
<dbReference type="AlphaFoldDB" id="A0A2T3ATN6"/>
<feature type="compositionally biased region" description="Acidic residues" evidence="1">
    <location>
        <begin position="553"/>
        <end position="562"/>
    </location>
</feature>
<name>A0A2T3ATN6_AMORE</name>
<feature type="region of interest" description="Disordered" evidence="1">
    <location>
        <begin position="543"/>
        <end position="712"/>
    </location>
</feature>
<accession>A0A2T3ATN6</accession>
<feature type="compositionally biased region" description="Acidic residues" evidence="1">
    <location>
        <begin position="702"/>
        <end position="712"/>
    </location>
</feature>
<feature type="compositionally biased region" description="Basic and acidic residues" evidence="1">
    <location>
        <begin position="589"/>
        <end position="609"/>
    </location>
</feature>
<feature type="region of interest" description="Disordered" evidence="1">
    <location>
        <begin position="508"/>
        <end position="527"/>
    </location>
</feature>
<feature type="compositionally biased region" description="Polar residues" evidence="1">
    <location>
        <begin position="115"/>
        <end position="138"/>
    </location>
</feature>
<protein>
    <recommendedName>
        <fullName evidence="4">Zn(2)-C6 fungal-type domain-containing protein</fullName>
    </recommendedName>
</protein>
<dbReference type="Proteomes" id="UP000241818">
    <property type="component" value="Unassembled WGS sequence"/>
</dbReference>
<evidence type="ECO:0000313" key="2">
    <source>
        <dbReference type="EMBL" id="PSS10847.1"/>
    </source>
</evidence>
<organism evidence="2 3">
    <name type="scientific">Amorphotheca resinae ATCC 22711</name>
    <dbReference type="NCBI Taxonomy" id="857342"/>
    <lineage>
        <taxon>Eukaryota</taxon>
        <taxon>Fungi</taxon>
        <taxon>Dikarya</taxon>
        <taxon>Ascomycota</taxon>
        <taxon>Pezizomycotina</taxon>
        <taxon>Leotiomycetes</taxon>
        <taxon>Helotiales</taxon>
        <taxon>Amorphothecaceae</taxon>
        <taxon>Amorphotheca</taxon>
    </lineage>
</organism>
<feature type="compositionally biased region" description="Basic residues" evidence="1">
    <location>
        <begin position="515"/>
        <end position="525"/>
    </location>
</feature>
<evidence type="ECO:0000313" key="3">
    <source>
        <dbReference type="Proteomes" id="UP000241818"/>
    </source>
</evidence>
<evidence type="ECO:0000256" key="1">
    <source>
        <dbReference type="SAM" id="MobiDB-lite"/>
    </source>
</evidence>
<dbReference type="EMBL" id="KZ679016">
    <property type="protein sequence ID" value="PSS10847.1"/>
    <property type="molecule type" value="Genomic_DNA"/>
</dbReference>
<feature type="compositionally biased region" description="Polar residues" evidence="1">
    <location>
        <begin position="37"/>
        <end position="52"/>
    </location>
</feature>
<feature type="compositionally biased region" description="Basic and acidic residues" evidence="1">
    <location>
        <begin position="666"/>
        <end position="680"/>
    </location>
</feature>
<feature type="compositionally biased region" description="Acidic residues" evidence="1">
    <location>
        <begin position="575"/>
        <end position="588"/>
    </location>
</feature>
<evidence type="ECO:0008006" key="4">
    <source>
        <dbReference type="Google" id="ProtNLM"/>
    </source>
</evidence>
<feature type="compositionally biased region" description="Polar residues" evidence="1">
    <location>
        <begin position="73"/>
        <end position="96"/>
    </location>
</feature>
<dbReference type="GeneID" id="36572731"/>